<keyword evidence="18" id="KW-0472">Membrane</keyword>
<keyword evidence="20" id="KW-0325">Glycoprotein</keyword>
<dbReference type="Gene3D" id="2.60.40.1730">
    <property type="entry name" value="tricorn interacting facor f3 domain"/>
    <property type="match status" value="1"/>
</dbReference>
<evidence type="ECO:0000256" key="15">
    <source>
        <dbReference type="ARBA" id="ARBA00022968"/>
    </source>
</evidence>
<dbReference type="InterPro" id="IPR024571">
    <property type="entry name" value="ERAP1-like_C_dom"/>
</dbReference>
<evidence type="ECO:0000256" key="4">
    <source>
        <dbReference type="ARBA" id="ARBA00010136"/>
    </source>
</evidence>
<keyword evidence="13" id="KW-0862">Zinc</keyword>
<dbReference type="PANTHER" id="PTHR11533">
    <property type="entry name" value="PROTEASE M1 ZINC METALLOPROTEASE"/>
    <property type="match status" value="1"/>
</dbReference>
<proteinExistence type="inferred from homology"/>
<sequence>MVIKTPKNPGYSYDKYYLPQRPEKVELALSTSKFQPTDARRAFPNFDEPEYKATYTTTIIHDADHHAMSNMDPEETVQRSDGYLQTTFPITPRMSSYLTAYIVSDFINTNTTITNTRLNKTIPFRVWTHADQIDQTLYALDIGKRMHEYFENEWFDVEYPMLKSDMVAVPDYPSGATEHWGIITYRETNLLYDPDVSSESNKQRVAVVIGHELAHLWFGNLVTCLWWNDLWLNEGFASYLEYEGVNYVHPDWLMYDQFLTSDLFYAMEQDQIVSSHPIIQPLEHPDKINEIFDSITYSKGSSILRMLESIMGEDFRTGIKNYMNKYKFSSATTADLWNTLTDHTYFDVPRVMDTWTLQMGYPVITIKRSHDHAGKAFVRLTQTRFLIDPEAEDTTYSPYDYEWYVRFDYQSENGEYAYEWMDRSEAIFEWPSDNSTWIKANVNQTGVYRVNYDEENWIALVKQLREYHMALSAGDRAGLLNDAFNLAWAGYVNYSIALDLTRYLENEEDFVPWDTITDIFNDLSVLLYHRQAYGNWRNYIQQQVKSIYNELKFVENDDDGHLTKYLRGNILSLACGNGHADCLEAALDYFEKWKNNERYLDYVWDDNIIRSQDFFTVVNYIANNPVATAVVWDWVRVNWQKMVDKFGLNYRLLGRLIPGVTNTFTTELQLQEMQHFFDMYPEAGTGARGREQALEHVQSNINWLKRYENEITSWLTINV</sequence>
<evidence type="ECO:0000256" key="7">
    <source>
        <dbReference type="ARBA" id="ARBA00022438"/>
    </source>
</evidence>
<evidence type="ECO:0000256" key="12">
    <source>
        <dbReference type="ARBA" id="ARBA00022801"/>
    </source>
</evidence>
<keyword evidence="7" id="KW-0031">Aminopeptidase</keyword>
<dbReference type="Gene3D" id="1.10.390.10">
    <property type="entry name" value="Neutral Protease Domain 2"/>
    <property type="match status" value="1"/>
</dbReference>
<dbReference type="PANTHER" id="PTHR11533:SF276">
    <property type="entry name" value="GLUTAMYL AMINOPEPTIDASE"/>
    <property type="match status" value="1"/>
</dbReference>
<dbReference type="Gene3D" id="2.60.40.1910">
    <property type="match status" value="1"/>
</dbReference>
<evidence type="ECO:0000259" key="21">
    <source>
        <dbReference type="Pfam" id="PF01433"/>
    </source>
</evidence>
<name>A0ABM0LU30_SACKO</name>
<dbReference type="EC" id="3.4.11.7" evidence="6"/>
<dbReference type="InterPro" id="IPR034016">
    <property type="entry name" value="M1_APN-typ"/>
</dbReference>
<feature type="domain" description="Peptidase M1 membrane alanine aminopeptidase" evidence="21">
    <location>
        <begin position="138"/>
        <end position="355"/>
    </location>
</feature>
<keyword evidence="15" id="KW-0735">Signal-anchor</keyword>
<keyword evidence="24" id="KW-1185">Reference proteome</keyword>
<evidence type="ECO:0000256" key="18">
    <source>
        <dbReference type="ARBA" id="ARBA00023136"/>
    </source>
</evidence>
<evidence type="ECO:0000256" key="3">
    <source>
        <dbReference type="ARBA" id="ARBA00004401"/>
    </source>
</evidence>
<organism evidence="24 25">
    <name type="scientific">Saccoglossus kowalevskii</name>
    <name type="common">Acorn worm</name>
    <dbReference type="NCBI Taxonomy" id="10224"/>
    <lineage>
        <taxon>Eukaryota</taxon>
        <taxon>Metazoa</taxon>
        <taxon>Hemichordata</taxon>
        <taxon>Enteropneusta</taxon>
        <taxon>Harrimaniidae</taxon>
        <taxon>Saccoglossus</taxon>
    </lineage>
</organism>
<dbReference type="InterPro" id="IPR014782">
    <property type="entry name" value="Peptidase_M1_dom"/>
</dbReference>
<comment type="cofactor">
    <cofactor evidence="2">
        <name>Zn(2+)</name>
        <dbReference type="ChEBI" id="CHEBI:29105"/>
    </cofactor>
</comment>
<keyword evidence="14" id="KW-0106">Calcium</keyword>
<evidence type="ECO:0000256" key="20">
    <source>
        <dbReference type="ARBA" id="ARBA00023180"/>
    </source>
</evidence>
<evidence type="ECO:0000256" key="10">
    <source>
        <dbReference type="ARBA" id="ARBA00022692"/>
    </source>
</evidence>
<dbReference type="InterPro" id="IPR027268">
    <property type="entry name" value="Peptidase_M4/M1_CTD_sf"/>
</dbReference>
<evidence type="ECO:0000256" key="1">
    <source>
        <dbReference type="ARBA" id="ARBA00001703"/>
    </source>
</evidence>
<dbReference type="InterPro" id="IPR042097">
    <property type="entry name" value="Aminopeptidase_N-like_N_sf"/>
</dbReference>
<reference evidence="25" key="1">
    <citation type="submission" date="2025-08" db="UniProtKB">
        <authorList>
            <consortium name="RefSeq"/>
        </authorList>
    </citation>
    <scope>IDENTIFICATION</scope>
    <source>
        <tissue evidence="25">Testes</tissue>
    </source>
</reference>
<dbReference type="Pfam" id="PF17900">
    <property type="entry name" value="Peptidase_M1_N"/>
    <property type="match status" value="1"/>
</dbReference>
<evidence type="ECO:0000256" key="16">
    <source>
        <dbReference type="ARBA" id="ARBA00022989"/>
    </source>
</evidence>
<dbReference type="Pfam" id="PF11838">
    <property type="entry name" value="ERAP1_C"/>
    <property type="match status" value="2"/>
</dbReference>
<comment type="similarity">
    <text evidence="4">Belongs to the peptidase M1 family.</text>
</comment>
<keyword evidence="12" id="KW-0378">Hydrolase</keyword>
<dbReference type="Proteomes" id="UP000694865">
    <property type="component" value="Unplaced"/>
</dbReference>
<evidence type="ECO:0000256" key="2">
    <source>
        <dbReference type="ARBA" id="ARBA00001947"/>
    </source>
</evidence>
<keyword evidence="16" id="KW-1133">Transmembrane helix</keyword>
<evidence type="ECO:0000256" key="8">
    <source>
        <dbReference type="ARBA" id="ARBA00022475"/>
    </source>
</evidence>
<evidence type="ECO:0000259" key="23">
    <source>
        <dbReference type="Pfam" id="PF17900"/>
    </source>
</evidence>
<evidence type="ECO:0000256" key="19">
    <source>
        <dbReference type="ARBA" id="ARBA00023157"/>
    </source>
</evidence>
<feature type="domain" description="ERAP1-like C-terminal" evidence="22">
    <location>
        <begin position="597"/>
        <end position="698"/>
    </location>
</feature>
<dbReference type="CDD" id="cd09601">
    <property type="entry name" value="M1_APN-Q_like"/>
    <property type="match status" value="1"/>
</dbReference>
<keyword evidence="17" id="KW-0482">Metalloprotease</keyword>
<keyword evidence="10" id="KW-0812">Transmembrane</keyword>
<dbReference type="RefSeq" id="XP_006811271.1">
    <property type="nucleotide sequence ID" value="XM_006811208.1"/>
</dbReference>
<evidence type="ECO:0000256" key="17">
    <source>
        <dbReference type="ARBA" id="ARBA00023049"/>
    </source>
</evidence>
<dbReference type="PRINTS" id="PR00756">
    <property type="entry name" value="ALADIPTASE"/>
</dbReference>
<protein>
    <recommendedName>
        <fullName evidence="6">glutamyl aminopeptidase</fullName>
        <ecNumber evidence="6">3.4.11.7</ecNumber>
    </recommendedName>
</protein>
<keyword evidence="8" id="KW-1003">Cell membrane</keyword>
<evidence type="ECO:0000256" key="14">
    <source>
        <dbReference type="ARBA" id="ARBA00022837"/>
    </source>
</evidence>
<comment type="catalytic activity">
    <reaction evidence="1">
        <text>Release of N-terminal glutamate (and to a lesser extent aspartate) from a peptide.</text>
        <dbReference type="EC" id="3.4.11.7"/>
    </reaction>
</comment>
<evidence type="ECO:0000256" key="6">
    <source>
        <dbReference type="ARBA" id="ARBA00012567"/>
    </source>
</evidence>
<feature type="domain" description="ERAP1-like C-terminal" evidence="22">
    <location>
        <begin position="437"/>
        <end position="596"/>
    </location>
</feature>
<evidence type="ECO:0000259" key="22">
    <source>
        <dbReference type="Pfam" id="PF11838"/>
    </source>
</evidence>
<dbReference type="SUPFAM" id="SSF63737">
    <property type="entry name" value="Leukotriene A4 hydrolase N-terminal domain"/>
    <property type="match status" value="1"/>
</dbReference>
<comment type="subunit">
    <text evidence="5">Homodimer; disulfide-linked.</text>
</comment>
<keyword evidence="9" id="KW-0645">Protease</keyword>
<accession>A0ABM0LU30</accession>
<evidence type="ECO:0000313" key="25">
    <source>
        <dbReference type="RefSeq" id="XP_006811271.1"/>
    </source>
</evidence>
<keyword evidence="11" id="KW-0479">Metal-binding</keyword>
<dbReference type="GeneID" id="102800787"/>
<dbReference type="InterPro" id="IPR001930">
    <property type="entry name" value="Peptidase_M1"/>
</dbReference>
<evidence type="ECO:0000313" key="24">
    <source>
        <dbReference type="Proteomes" id="UP000694865"/>
    </source>
</evidence>
<dbReference type="SUPFAM" id="SSF55486">
    <property type="entry name" value="Metalloproteases ('zincins'), catalytic domain"/>
    <property type="match status" value="1"/>
</dbReference>
<dbReference type="InterPro" id="IPR045357">
    <property type="entry name" value="Aminopeptidase_N-like_N"/>
</dbReference>
<feature type="domain" description="Aminopeptidase N-like N-terminal" evidence="23">
    <location>
        <begin position="29"/>
        <end position="98"/>
    </location>
</feature>
<evidence type="ECO:0000256" key="11">
    <source>
        <dbReference type="ARBA" id="ARBA00022723"/>
    </source>
</evidence>
<gene>
    <name evidence="25" type="primary">LOC102800787</name>
</gene>
<evidence type="ECO:0000256" key="13">
    <source>
        <dbReference type="ARBA" id="ARBA00022833"/>
    </source>
</evidence>
<comment type="subcellular location">
    <subcellularLocation>
        <location evidence="3">Cell membrane</location>
        <topology evidence="3">Single-pass type II membrane protein</topology>
    </subcellularLocation>
</comment>
<keyword evidence="19" id="KW-1015">Disulfide bond</keyword>
<evidence type="ECO:0000256" key="5">
    <source>
        <dbReference type="ARBA" id="ARBA00011748"/>
    </source>
</evidence>
<dbReference type="Pfam" id="PF01433">
    <property type="entry name" value="Peptidase_M1"/>
    <property type="match status" value="1"/>
</dbReference>
<evidence type="ECO:0000256" key="9">
    <source>
        <dbReference type="ARBA" id="ARBA00022670"/>
    </source>
</evidence>
<dbReference type="InterPro" id="IPR050344">
    <property type="entry name" value="Peptidase_M1_aminopeptidases"/>
</dbReference>
<dbReference type="Gene3D" id="1.25.50.20">
    <property type="match status" value="2"/>
</dbReference>